<dbReference type="SUPFAM" id="SSF52833">
    <property type="entry name" value="Thioredoxin-like"/>
    <property type="match status" value="1"/>
</dbReference>
<protein>
    <recommendedName>
        <fullName evidence="2">Thioredoxin</fullName>
    </recommendedName>
</protein>
<reference evidence="1" key="1">
    <citation type="submission" date="2016-10" db="EMBL/GenBank/DDBJ databases">
        <title>Sequence of Gallionella enrichment culture.</title>
        <authorList>
            <person name="Poehlein A."/>
            <person name="Muehling M."/>
            <person name="Daniel R."/>
        </authorList>
    </citation>
    <scope>NUCLEOTIDE SEQUENCE</scope>
</reference>
<dbReference type="AlphaFoldDB" id="A0A1J5PH70"/>
<proteinExistence type="predicted"/>
<sequence>MQGEPAQLQFLWIDVEDQADLLEPIDVDDFPTLLLASGDQARFFGPLTPQAETLVRLIRTQAMPPGAPALQQPGLTELVARVRAAHPSGF</sequence>
<comment type="caution">
    <text evidence="1">The sequence shown here is derived from an EMBL/GenBank/DDBJ whole genome shotgun (WGS) entry which is preliminary data.</text>
</comment>
<dbReference type="InterPro" id="IPR036249">
    <property type="entry name" value="Thioredoxin-like_sf"/>
</dbReference>
<accession>A0A1J5PH70</accession>
<gene>
    <name evidence="1" type="ORF">GALL_475870</name>
</gene>
<evidence type="ECO:0008006" key="2">
    <source>
        <dbReference type="Google" id="ProtNLM"/>
    </source>
</evidence>
<organism evidence="1">
    <name type="scientific">mine drainage metagenome</name>
    <dbReference type="NCBI Taxonomy" id="410659"/>
    <lineage>
        <taxon>unclassified sequences</taxon>
        <taxon>metagenomes</taxon>
        <taxon>ecological metagenomes</taxon>
    </lineage>
</organism>
<dbReference type="EMBL" id="MLJW01004023">
    <property type="protein sequence ID" value="OIQ70798.1"/>
    <property type="molecule type" value="Genomic_DNA"/>
</dbReference>
<name>A0A1J5PH70_9ZZZZ</name>
<evidence type="ECO:0000313" key="1">
    <source>
        <dbReference type="EMBL" id="OIQ70798.1"/>
    </source>
</evidence>